<feature type="transmembrane region" description="Helical" evidence="1">
    <location>
        <begin position="45"/>
        <end position="65"/>
    </location>
</feature>
<comment type="caution">
    <text evidence="2">The sequence shown here is derived from an EMBL/GenBank/DDBJ whole genome shotgun (WGS) entry which is preliminary data.</text>
</comment>
<reference evidence="2 3" key="1">
    <citation type="journal article" date="2019" name="Environ. Microbiol.">
        <title>Species interactions and distinct microbial communities in high Arctic permafrost affected cryosols are associated with the CH4 and CO2 gas fluxes.</title>
        <authorList>
            <person name="Altshuler I."/>
            <person name="Hamel J."/>
            <person name="Turney S."/>
            <person name="Magnuson E."/>
            <person name="Levesque R."/>
            <person name="Greer C."/>
            <person name="Whyte L.G."/>
        </authorList>
    </citation>
    <scope>NUCLEOTIDE SEQUENCE [LARGE SCALE GENOMIC DNA]</scope>
    <source>
        <strain evidence="2 3">S9.2P</strain>
    </source>
</reference>
<dbReference type="AlphaFoldDB" id="A0A502GJG3"/>
<sequence length="136" mass="15327">MNSVKSPARGSYDGWAAKLFVLLLAVGVVSSVHDRSYFMYESGHGLFNFLLATVVTFFLVAAYYIQQGRTWAKIVVGLYLTFAYGRFFVFYIRNGYNGMEIRSNEFTFALQVLQWVLVAAVLVLLILSLARSSQPT</sequence>
<evidence type="ECO:0000313" key="3">
    <source>
        <dbReference type="Proteomes" id="UP000317646"/>
    </source>
</evidence>
<proteinExistence type="predicted"/>
<dbReference type="EMBL" id="RCYZ01000009">
    <property type="protein sequence ID" value="TPG62427.1"/>
    <property type="molecule type" value="Genomic_DNA"/>
</dbReference>
<gene>
    <name evidence="2" type="ORF">EAH73_19745</name>
</gene>
<keyword evidence="1" id="KW-1133">Transmembrane helix</keyword>
<feature type="transmembrane region" description="Helical" evidence="1">
    <location>
        <begin position="12"/>
        <end position="33"/>
    </location>
</feature>
<dbReference type="Proteomes" id="UP000317646">
    <property type="component" value="Unassembled WGS sequence"/>
</dbReference>
<name>A0A502GJG3_9BACT</name>
<keyword evidence="3" id="KW-1185">Reference proteome</keyword>
<accession>A0A502GJG3</accession>
<evidence type="ECO:0000313" key="2">
    <source>
        <dbReference type="EMBL" id="TPG62427.1"/>
    </source>
</evidence>
<feature type="transmembrane region" description="Helical" evidence="1">
    <location>
        <begin position="112"/>
        <end position="130"/>
    </location>
</feature>
<protein>
    <submittedName>
        <fullName evidence="2">Uncharacterized protein</fullName>
    </submittedName>
</protein>
<keyword evidence="1" id="KW-0472">Membrane</keyword>
<evidence type="ECO:0000256" key="1">
    <source>
        <dbReference type="SAM" id="Phobius"/>
    </source>
</evidence>
<keyword evidence="1" id="KW-0812">Transmembrane</keyword>
<organism evidence="2 3">
    <name type="scientific">Hymenobacter nivis</name>
    <dbReference type="NCBI Taxonomy" id="1850093"/>
    <lineage>
        <taxon>Bacteria</taxon>
        <taxon>Pseudomonadati</taxon>
        <taxon>Bacteroidota</taxon>
        <taxon>Cytophagia</taxon>
        <taxon>Cytophagales</taxon>
        <taxon>Hymenobacteraceae</taxon>
        <taxon>Hymenobacter</taxon>
    </lineage>
</organism>
<feature type="transmembrane region" description="Helical" evidence="1">
    <location>
        <begin position="72"/>
        <end position="92"/>
    </location>
</feature>